<dbReference type="NCBIfam" id="TIGR00218">
    <property type="entry name" value="manA"/>
    <property type="match status" value="1"/>
</dbReference>
<feature type="domain" description="Phosphomannose isomerase type I catalytic" evidence="10">
    <location>
        <begin position="4"/>
        <end position="149"/>
    </location>
</feature>
<dbReference type="SUPFAM" id="SSF51182">
    <property type="entry name" value="RmlC-like cupins"/>
    <property type="match status" value="1"/>
</dbReference>
<dbReference type="PANTHER" id="PTHR10309:SF0">
    <property type="entry name" value="MANNOSE-6-PHOSPHATE ISOMERASE"/>
    <property type="match status" value="1"/>
</dbReference>
<name>A0ABP9C4S3_9FLAO</name>
<organism evidence="12 13">
    <name type="scientific">Litoribaculum gwangyangense</name>
    <dbReference type="NCBI Taxonomy" id="1130722"/>
    <lineage>
        <taxon>Bacteria</taxon>
        <taxon>Pseudomonadati</taxon>
        <taxon>Bacteroidota</taxon>
        <taxon>Flavobacteriia</taxon>
        <taxon>Flavobacteriales</taxon>
        <taxon>Flavobacteriaceae</taxon>
        <taxon>Litoribaculum</taxon>
    </lineage>
</organism>
<dbReference type="RefSeq" id="WP_345275774.1">
    <property type="nucleotide sequence ID" value="NZ_BAABJW010000001.1"/>
</dbReference>
<dbReference type="InterPro" id="IPR001250">
    <property type="entry name" value="Man6P_Isoase-1"/>
</dbReference>
<dbReference type="Gene3D" id="2.60.120.10">
    <property type="entry name" value="Jelly Rolls"/>
    <property type="match status" value="2"/>
</dbReference>
<evidence type="ECO:0000313" key="13">
    <source>
        <dbReference type="Proteomes" id="UP001501433"/>
    </source>
</evidence>
<keyword evidence="5" id="KW-0479">Metal-binding</keyword>
<dbReference type="PRINTS" id="PR00714">
    <property type="entry name" value="MAN6PISMRASE"/>
</dbReference>
<dbReference type="Pfam" id="PF20511">
    <property type="entry name" value="PMI_typeI_cat"/>
    <property type="match status" value="1"/>
</dbReference>
<dbReference type="EMBL" id="BAABJW010000001">
    <property type="protein sequence ID" value="GAA4805032.1"/>
    <property type="molecule type" value="Genomic_DNA"/>
</dbReference>
<dbReference type="InterPro" id="IPR014710">
    <property type="entry name" value="RmlC-like_jellyroll"/>
</dbReference>
<dbReference type="Pfam" id="PF21621">
    <property type="entry name" value="MPI_cupin_dom"/>
    <property type="match status" value="1"/>
</dbReference>
<gene>
    <name evidence="12" type="primary">manA</name>
    <name evidence="12" type="ORF">GCM10023330_09330</name>
</gene>
<comment type="caution">
    <text evidence="12">The sequence shown here is derived from an EMBL/GenBank/DDBJ whole genome shotgun (WGS) entry which is preliminary data.</text>
</comment>
<dbReference type="InterPro" id="IPR016305">
    <property type="entry name" value="Mannose-6-P_Isomerase"/>
</dbReference>
<comment type="similarity">
    <text evidence="3">Belongs to the mannose-6-phosphate isomerase type 1 family.</text>
</comment>
<sequence>MKKLFHIRGKIQNYAWGGTEFIPTLLGEKITEDKCAEYWLGAHENATSIIQINNEFEPLNSFLKTDLNEKLGSKIANKFGRLPFLFKVLDVKDMLSIQVHPTKIEAEKGYKRENEEGIPLNAPYRNYKDDNHKPEIMVALSEFWLLHGFLSEEKLKKVLKGIPEFHSLISVFEKEGYYGLYKFVMMQTQDTTNKVLQPLLDRILPLYKAGKLRKSSPDYWAAKAVDASENSSNFDKGIYSIYFFNIVKVNTGEAVFQDAGIPHAYLEGQNMELMANSDNVLRGGLTPKHVDVPELLKHTKFEPTIPNIMKGELQDDGVERIYKSPAPDFELSQIRLDKHQEYKSTSKTAQILIVIEGEATIQENSSTIKLKKGESAFLVANAKYNVTTNSTAILYKATAP</sequence>
<comment type="catalytic activity">
    <reaction evidence="1">
        <text>D-mannose 6-phosphate = D-fructose 6-phosphate</text>
        <dbReference type="Rhea" id="RHEA:12356"/>
        <dbReference type="ChEBI" id="CHEBI:58735"/>
        <dbReference type="ChEBI" id="CHEBI:61527"/>
        <dbReference type="EC" id="5.3.1.8"/>
    </reaction>
</comment>
<reference evidence="13" key="1">
    <citation type="journal article" date="2019" name="Int. J. Syst. Evol. Microbiol.">
        <title>The Global Catalogue of Microorganisms (GCM) 10K type strain sequencing project: providing services to taxonomists for standard genome sequencing and annotation.</title>
        <authorList>
            <consortium name="The Broad Institute Genomics Platform"/>
            <consortium name="The Broad Institute Genome Sequencing Center for Infectious Disease"/>
            <person name="Wu L."/>
            <person name="Ma J."/>
        </authorList>
    </citation>
    <scope>NUCLEOTIDE SEQUENCE [LARGE SCALE GENOMIC DNA]</scope>
    <source>
        <strain evidence="13">JCM 18325</strain>
    </source>
</reference>
<dbReference type="PANTHER" id="PTHR10309">
    <property type="entry name" value="MANNOSE-6-PHOSPHATE ISOMERASE"/>
    <property type="match status" value="1"/>
</dbReference>
<evidence type="ECO:0000256" key="2">
    <source>
        <dbReference type="ARBA" id="ARBA00001947"/>
    </source>
</evidence>
<dbReference type="PIRSF" id="PIRSF001480">
    <property type="entry name" value="Mannose-6-phosphate_isomerase"/>
    <property type="match status" value="1"/>
</dbReference>
<evidence type="ECO:0000259" key="11">
    <source>
        <dbReference type="Pfam" id="PF21621"/>
    </source>
</evidence>
<evidence type="ECO:0000256" key="6">
    <source>
        <dbReference type="ARBA" id="ARBA00022833"/>
    </source>
</evidence>
<evidence type="ECO:0000256" key="5">
    <source>
        <dbReference type="ARBA" id="ARBA00022723"/>
    </source>
</evidence>
<evidence type="ECO:0000256" key="3">
    <source>
        <dbReference type="ARBA" id="ARBA00010772"/>
    </source>
</evidence>
<evidence type="ECO:0000256" key="8">
    <source>
        <dbReference type="ARBA" id="ARBA00029741"/>
    </source>
</evidence>
<proteinExistence type="inferred from homology"/>
<evidence type="ECO:0000256" key="4">
    <source>
        <dbReference type="ARBA" id="ARBA00011956"/>
    </source>
</evidence>
<evidence type="ECO:0000313" key="12">
    <source>
        <dbReference type="EMBL" id="GAA4805032.1"/>
    </source>
</evidence>
<dbReference type="Gene3D" id="1.10.441.10">
    <property type="entry name" value="Phosphomannose Isomerase, domain 2"/>
    <property type="match status" value="1"/>
</dbReference>
<evidence type="ECO:0000256" key="1">
    <source>
        <dbReference type="ARBA" id="ARBA00000757"/>
    </source>
</evidence>
<dbReference type="GO" id="GO:0016853">
    <property type="term" value="F:isomerase activity"/>
    <property type="evidence" value="ECO:0007669"/>
    <property type="project" value="UniProtKB-KW"/>
</dbReference>
<evidence type="ECO:0000256" key="9">
    <source>
        <dbReference type="ARBA" id="ARBA00030762"/>
    </source>
</evidence>
<evidence type="ECO:0000256" key="7">
    <source>
        <dbReference type="ARBA" id="ARBA00023235"/>
    </source>
</evidence>
<accession>A0ABP9C4S3</accession>
<keyword evidence="7 12" id="KW-0413">Isomerase</keyword>
<protein>
    <recommendedName>
        <fullName evidence="4">mannose-6-phosphate isomerase</fullName>
        <ecNumber evidence="4">5.3.1.8</ecNumber>
    </recommendedName>
    <alternativeName>
        <fullName evidence="8">Phosphohexomutase</fullName>
    </alternativeName>
    <alternativeName>
        <fullName evidence="9">Phosphomannose isomerase</fullName>
    </alternativeName>
</protein>
<dbReference type="EC" id="5.3.1.8" evidence="4"/>
<feature type="domain" description="Mannose-6-phosphate isomerase cupin" evidence="11">
    <location>
        <begin position="326"/>
        <end position="382"/>
    </location>
</feature>
<dbReference type="InterPro" id="IPR011051">
    <property type="entry name" value="RmlC_Cupin_sf"/>
</dbReference>
<comment type="cofactor">
    <cofactor evidence="2">
        <name>Zn(2+)</name>
        <dbReference type="ChEBI" id="CHEBI:29105"/>
    </cofactor>
</comment>
<keyword evidence="13" id="KW-1185">Reference proteome</keyword>
<dbReference type="PROSITE" id="PS00965">
    <property type="entry name" value="PMI_I_1"/>
    <property type="match status" value="1"/>
</dbReference>
<dbReference type="Proteomes" id="UP001501433">
    <property type="component" value="Unassembled WGS sequence"/>
</dbReference>
<evidence type="ECO:0000259" key="10">
    <source>
        <dbReference type="Pfam" id="PF20511"/>
    </source>
</evidence>
<dbReference type="InterPro" id="IPR049071">
    <property type="entry name" value="MPI_cupin_dom"/>
</dbReference>
<dbReference type="InterPro" id="IPR046457">
    <property type="entry name" value="PMI_typeI_cat"/>
</dbReference>
<keyword evidence="6" id="KW-0862">Zinc</keyword>
<dbReference type="CDD" id="cd07011">
    <property type="entry name" value="cupin_PMI_type_I_N"/>
    <property type="match status" value="1"/>
</dbReference>
<dbReference type="InterPro" id="IPR018050">
    <property type="entry name" value="Pmannose_isomerase-type1_CS"/>
</dbReference>